<feature type="region of interest" description="Disordered" evidence="1">
    <location>
        <begin position="278"/>
        <end position="329"/>
    </location>
</feature>
<comment type="caution">
    <text evidence="2">The sequence shown here is derived from an EMBL/GenBank/DDBJ whole genome shotgun (WGS) entry which is preliminary data.</text>
</comment>
<feature type="region of interest" description="Disordered" evidence="1">
    <location>
        <begin position="1"/>
        <end position="250"/>
    </location>
</feature>
<reference evidence="2 3" key="1">
    <citation type="submission" date="2023-05" db="EMBL/GenBank/DDBJ databases">
        <title>B98-5 Cell Line De Novo Hybrid Assembly: An Optical Mapping Approach.</title>
        <authorList>
            <person name="Kananen K."/>
            <person name="Auerbach J.A."/>
            <person name="Kautto E."/>
            <person name="Blachly J.S."/>
        </authorList>
    </citation>
    <scope>NUCLEOTIDE SEQUENCE [LARGE SCALE GENOMIC DNA]</scope>
    <source>
        <strain evidence="2">B95-8</strain>
        <tissue evidence="2">Cell line</tissue>
    </source>
</reference>
<feature type="non-terminal residue" evidence="2">
    <location>
        <position position="1"/>
    </location>
</feature>
<feature type="compositionally biased region" description="Pro residues" evidence="1">
    <location>
        <begin position="133"/>
        <end position="160"/>
    </location>
</feature>
<dbReference type="EMBL" id="JASSZA010000020">
    <property type="protein sequence ID" value="KAK2085961.1"/>
    <property type="molecule type" value="Genomic_DNA"/>
</dbReference>
<gene>
    <name evidence="2" type="ORF">P7K49_035386</name>
</gene>
<name>A0ABQ9TMH8_SAGOE</name>
<protein>
    <submittedName>
        <fullName evidence="2">Uncharacterized protein</fullName>
    </submittedName>
</protein>
<feature type="compositionally biased region" description="Basic and acidic residues" evidence="1">
    <location>
        <begin position="229"/>
        <end position="242"/>
    </location>
</feature>
<organism evidence="2 3">
    <name type="scientific">Saguinus oedipus</name>
    <name type="common">Cotton-top tamarin</name>
    <name type="synonym">Oedipomidas oedipus</name>
    <dbReference type="NCBI Taxonomy" id="9490"/>
    <lineage>
        <taxon>Eukaryota</taxon>
        <taxon>Metazoa</taxon>
        <taxon>Chordata</taxon>
        <taxon>Craniata</taxon>
        <taxon>Vertebrata</taxon>
        <taxon>Euteleostomi</taxon>
        <taxon>Mammalia</taxon>
        <taxon>Eutheria</taxon>
        <taxon>Euarchontoglires</taxon>
        <taxon>Primates</taxon>
        <taxon>Haplorrhini</taxon>
        <taxon>Platyrrhini</taxon>
        <taxon>Cebidae</taxon>
        <taxon>Callitrichinae</taxon>
        <taxon>Saguinus</taxon>
    </lineage>
</organism>
<feature type="compositionally biased region" description="Gly residues" evidence="1">
    <location>
        <begin position="297"/>
        <end position="315"/>
    </location>
</feature>
<evidence type="ECO:0000313" key="2">
    <source>
        <dbReference type="EMBL" id="KAK2085961.1"/>
    </source>
</evidence>
<accession>A0ABQ9TMH8</accession>
<feature type="compositionally biased region" description="Low complexity" evidence="1">
    <location>
        <begin position="88"/>
        <end position="98"/>
    </location>
</feature>
<feature type="compositionally biased region" description="Gly residues" evidence="1">
    <location>
        <begin position="41"/>
        <end position="50"/>
    </location>
</feature>
<evidence type="ECO:0000313" key="3">
    <source>
        <dbReference type="Proteomes" id="UP001266305"/>
    </source>
</evidence>
<evidence type="ECO:0000256" key="1">
    <source>
        <dbReference type="SAM" id="MobiDB-lite"/>
    </source>
</evidence>
<feature type="compositionally biased region" description="Low complexity" evidence="1">
    <location>
        <begin position="169"/>
        <end position="198"/>
    </location>
</feature>
<sequence>PSPRSAGKREEARRPSSLLPSPAGFPVKLRKGEVKRAPGRPGLGAAGGAVAGLAALGPAAGGGGPSLHHPAGAGWLGRRRPLPQHPTPAAAAAAAAPGAGPGPSRCLKEPASGAPARDRSRRRTGHLCLPGASSPPCPSPPCPLLPAPRPPSFCPAPPATAPSRRPRSQRALSSPRSSSSVSSSTSGSSSPYAPGSPRARPESAARRRPPGHVRMEIRQHEWLSASPHEGFEQMRLKSRPKEPSPSLTRVGANFYSSVKQQDYSASVWLRRKDKLEHVRATGSRGPRPGTCRTHPPRGGGRSARGTRGAGRGGQARGSRQAPASWVGSGGFYSYSFLP</sequence>
<dbReference type="Proteomes" id="UP001266305">
    <property type="component" value="Unassembled WGS sequence"/>
</dbReference>
<keyword evidence="3" id="KW-1185">Reference proteome</keyword>
<proteinExistence type="predicted"/>